<dbReference type="STRING" id="1445510.YC6258_02871"/>
<dbReference type="GO" id="GO:0006826">
    <property type="term" value="P:iron ion transport"/>
    <property type="evidence" value="ECO:0007669"/>
    <property type="project" value="InterPro"/>
</dbReference>
<protein>
    <submittedName>
        <fullName evidence="2">Putative heme degradation protein</fullName>
    </submittedName>
</protein>
<reference evidence="2 3" key="1">
    <citation type="submission" date="2014-01" db="EMBL/GenBank/DDBJ databases">
        <title>Full genme sequencing of cellulolytic bacterium Gynuella sunshinyii YC6258T gen. nov., sp. nov.</title>
        <authorList>
            <person name="Khan H."/>
            <person name="Chung E.J."/>
            <person name="Chung Y.R."/>
        </authorList>
    </citation>
    <scope>NUCLEOTIDE SEQUENCE [LARGE SCALE GENOMIC DNA]</scope>
    <source>
        <strain evidence="2 3">YC6258</strain>
    </source>
</reference>
<dbReference type="Pfam" id="PF05171">
    <property type="entry name" value="HemS"/>
    <property type="match status" value="2"/>
</dbReference>
<dbReference type="HOGENOM" id="CLU_034543_0_0_6"/>
<dbReference type="RefSeq" id="WP_044620003.1">
    <property type="nucleotide sequence ID" value="NZ_CP007142.1"/>
</dbReference>
<feature type="domain" description="Haemin-degrading HemS/ChuX" evidence="1">
    <location>
        <begin position="200"/>
        <end position="329"/>
    </location>
</feature>
<dbReference type="KEGG" id="gsn:YC6258_02871"/>
<dbReference type="SUPFAM" id="SSF144064">
    <property type="entry name" value="Heme iron utilization protein-like"/>
    <property type="match status" value="1"/>
</dbReference>
<dbReference type="InterPro" id="IPR053733">
    <property type="entry name" value="Heme_Transport_Util_sf"/>
</dbReference>
<proteinExistence type="predicted"/>
<organism evidence="2 3">
    <name type="scientific">Gynuella sunshinyii YC6258</name>
    <dbReference type="NCBI Taxonomy" id="1445510"/>
    <lineage>
        <taxon>Bacteria</taxon>
        <taxon>Pseudomonadati</taxon>
        <taxon>Pseudomonadota</taxon>
        <taxon>Gammaproteobacteria</taxon>
        <taxon>Oceanospirillales</taxon>
        <taxon>Saccharospirillaceae</taxon>
        <taxon>Gynuella</taxon>
    </lineage>
</organism>
<dbReference type="AlphaFoldDB" id="A0A0C5VWS9"/>
<sequence>MMLKQRWQSLQQAEPKLRIRDAAQRLNVSELELLETRSGIEVTRLSTNPKQLVSSLHRLGRVMSLVRNNACVHETRGRFAEYTGGNADVGLFLGEQDLRMFFKYWNHMYSVTQDQRRSIQVFDQSGTAVIKFYAQEDTDMSAWEALVSALQHEDQTTPTSVQPYPAADIPSSNGTAEELTARWLAMTDIHQFHGILKDMGISRQQAFEWVDDQYACQLENNAIEHVFTEACHDNIPTIEFVHNRGAVQIHTDVNINLVRMGAWFNVMDPNFTLHLDTSLIHQVWALRRPADSGMVSSIEALDQHGNVILQLFGKRTEGQPERYDWQSLVLECMARHAIQKEVTKV</sequence>
<feature type="domain" description="Haemin-degrading HemS/ChuX" evidence="1">
    <location>
        <begin position="27"/>
        <end position="150"/>
    </location>
</feature>
<dbReference type="CDD" id="cd16830">
    <property type="entry name" value="HemS-like_N"/>
    <property type="match status" value="1"/>
</dbReference>
<name>A0A0C5VWS9_9GAMM</name>
<evidence type="ECO:0000259" key="1">
    <source>
        <dbReference type="Pfam" id="PF05171"/>
    </source>
</evidence>
<evidence type="ECO:0000313" key="3">
    <source>
        <dbReference type="Proteomes" id="UP000032266"/>
    </source>
</evidence>
<keyword evidence="3" id="KW-1185">Reference proteome</keyword>
<dbReference type="EMBL" id="CP007142">
    <property type="protein sequence ID" value="AJQ94909.1"/>
    <property type="molecule type" value="Genomic_DNA"/>
</dbReference>
<evidence type="ECO:0000313" key="2">
    <source>
        <dbReference type="EMBL" id="AJQ94909.1"/>
    </source>
</evidence>
<gene>
    <name evidence="2" type="ORF">YC6258_02871</name>
</gene>
<accession>A0A0C5VWS9</accession>
<dbReference type="InterPro" id="IPR007845">
    <property type="entry name" value="HemS/ChuX_dom"/>
</dbReference>
<dbReference type="Gene3D" id="3.40.1570.10">
    <property type="entry name" value="HemS/ChuS/ChuX like domains"/>
    <property type="match status" value="2"/>
</dbReference>
<dbReference type="CDD" id="cd16831">
    <property type="entry name" value="HemS-like_C"/>
    <property type="match status" value="1"/>
</dbReference>
<dbReference type="Proteomes" id="UP000032266">
    <property type="component" value="Chromosome"/>
</dbReference>